<feature type="compositionally biased region" description="Polar residues" evidence="1">
    <location>
        <begin position="554"/>
        <end position="574"/>
    </location>
</feature>
<feature type="region of interest" description="Disordered" evidence="1">
    <location>
        <begin position="114"/>
        <end position="180"/>
    </location>
</feature>
<sequence length="1604" mass="172942">SFRSHFRSKPSRRGEAATEPSRKGSTRLPTIPTPATDTHVKSKAVQHVSQLAKRSSRSITPADRLGGGTRSAPVRVASPDAGAQHDVHAARKTSVVPLSEDGLSGAYTASALRHKLSPPPSIRTGTPSLVSGSSASTFESPRSNMLRKKSSSVDKYAAQSKPNAELIMAQPTTHNRNGEREATIGGSVLGISLPPTSAHGKLELGSSHAWHVTRNVTPPVASAYASSSTPSTRYSDSPFSHVLTPSSASSYSPATFATSGSTARTTPQSPDRSRSSTSGRMSAKPESSRLGLSSVRESSTSSSNATITPAVASKFPARKEVPRKTPSAPPMTNAATVTRTLSSTKAPVSSVTSKRAVTPVLIPPELAHLNVDPPSLASSLQKPLPPIRPSRDGILNIAEMHQQSRVIQSDLPRLYTTYHKRTPSQETPVSATSPGFRQRFGLSSKSSSRQPSPRVDSAISPPPSARSFSRGPTPELAQPDSRKLQRTDSPAVGPAPSPSKSPRFGIFSRKPKVDSDKSTEKPKREPRKGPAAGTGHEGYGRFGFRGRSGSTTSNTDFRSPSADSNASSVAQTAASRKGSFGSSKDDSDFEDFIKERQRPVILRGSGSASSNAASTPEQQSISVFESSNSSSIDSLPKPHLLPSAMRSNRDSSPAKRPGYGKRLPSDSSGDEIRSTQPTLATRRSLTKLSQAGGKSIVRVPVPISTNIPPKQRSVDSYGSDNSAWPDTESTTMVTDNPVSTKENTSLRPQHIADAKPSRKWNFFQRAQASPRPKGKQRATEDPAVVSRRQGPTHGVAHYAVLDEVEPVHLYEVEQILQDNEPSSEGSIIEHHHAPKIVPYERRHSGLLPSPPKASFATRNAPFIAKPTVPMVRQDSLESPELLRAQTTVPHPMPQMVNIVASSEISTNLGYGAELQPRTPLMDQLASTPELPHAKSGTPSKSNDNSPRQPRLSPIGRIPRVVSRRDRDRKLPDNSFSRPFARAQPHPSVKPPGALYHEIRELASPVDSGSQPVSSTSAKSEGLLDELKSSVNTQPPSVSTNRTSFETHSNNDFITFTPRKGSEVSYSSSSGNGSWIAAMTAPILQLDDPWHEYNDLLDDMLPQKTPISAGSSLGAPFQYASVLYGPSTQSVPTPLYYSQPPSVGLPQPPRAQTVPPSVLSVPQQIARFLQPSMSPLATPHTLSELYDDYGNRSSTPKALNVSQAARNSAVQPTRTSLTNARASMASSRGSRISMHSRSASLPETNARHSQSSLTPSARLIRDTQLLDIAEDASDDQAADANLRFGALMTSKWLSCGRVLFSPAHHEMRLANEPKVLVLDGLGSDFSYWVALTYPAANVYRLGPAVSDISTAWPGINQKPPSNHRHYALASIASAFPFPKGFFTAVLFRFPVATTDEAYQACIYECKRVLRPGGHLEVAVLDLDLNNMGSRARSLVRGLKTRIHQRDPEVSLRCLSDSLVGMIGRRGFEEVQRCVVGVPAAGRIPRSRDGSSPPSDDSGSRHSSLEKRGNSPGKEYNFADLLEKAPGTRAGDQGTESSDEGITKMVAKVGRWWYSSCYERPLLAHNKSIWSDQALLRECEKQGTSFRLLICYAQKPMQTRRRTVSV</sequence>
<gene>
    <name evidence="2" type="ORF">LTR82_015159</name>
</gene>
<feature type="compositionally biased region" description="Polar residues" evidence="1">
    <location>
        <begin position="424"/>
        <end position="435"/>
    </location>
</feature>
<accession>A0AAN6J2Q7</accession>
<comment type="caution">
    <text evidence="2">The sequence shown here is derived from an EMBL/GenBank/DDBJ whole genome shotgun (WGS) entry which is preliminary data.</text>
</comment>
<feature type="compositionally biased region" description="Low complexity" evidence="1">
    <location>
        <begin position="604"/>
        <end position="634"/>
    </location>
</feature>
<feature type="compositionally biased region" description="Basic residues" evidence="1">
    <location>
        <begin position="1"/>
        <end position="11"/>
    </location>
</feature>
<feature type="compositionally biased region" description="Polar residues" evidence="1">
    <location>
        <begin position="936"/>
        <end position="947"/>
    </location>
</feature>
<dbReference type="InterPro" id="IPR029063">
    <property type="entry name" value="SAM-dependent_MTases_sf"/>
</dbReference>
<feature type="compositionally biased region" description="Basic and acidic residues" evidence="1">
    <location>
        <begin position="1496"/>
        <end position="1507"/>
    </location>
</feature>
<evidence type="ECO:0000313" key="3">
    <source>
        <dbReference type="Proteomes" id="UP001168146"/>
    </source>
</evidence>
<organism evidence="2 3">
    <name type="scientific">Friedmanniomyces endolithicus</name>
    <dbReference type="NCBI Taxonomy" id="329885"/>
    <lineage>
        <taxon>Eukaryota</taxon>
        <taxon>Fungi</taxon>
        <taxon>Dikarya</taxon>
        <taxon>Ascomycota</taxon>
        <taxon>Pezizomycotina</taxon>
        <taxon>Dothideomycetes</taxon>
        <taxon>Dothideomycetidae</taxon>
        <taxon>Mycosphaerellales</taxon>
        <taxon>Teratosphaeriaceae</taxon>
        <taxon>Friedmanniomyces</taxon>
    </lineage>
</organism>
<feature type="region of interest" description="Disordered" evidence="1">
    <location>
        <begin position="928"/>
        <end position="1049"/>
    </location>
</feature>
<feature type="compositionally biased region" description="Polar residues" evidence="1">
    <location>
        <begin position="1190"/>
        <end position="1218"/>
    </location>
</feature>
<dbReference type="EMBL" id="JASUXU010000081">
    <property type="protein sequence ID" value="KAK0309537.1"/>
    <property type="molecule type" value="Genomic_DNA"/>
</dbReference>
<dbReference type="Proteomes" id="UP001168146">
    <property type="component" value="Unassembled WGS sequence"/>
</dbReference>
<name>A0AAN6J2Q7_9PEZI</name>
<feature type="region of interest" description="Disordered" evidence="1">
    <location>
        <begin position="1"/>
        <end position="93"/>
    </location>
</feature>
<feature type="region of interest" description="Disordered" evidence="1">
    <location>
        <begin position="1480"/>
        <end position="1514"/>
    </location>
</feature>
<feature type="compositionally biased region" description="Low complexity" evidence="1">
    <location>
        <begin position="293"/>
        <end position="303"/>
    </location>
</feature>
<feature type="non-terminal residue" evidence="2">
    <location>
        <position position="1"/>
    </location>
</feature>
<feature type="compositionally biased region" description="Basic and acidic residues" evidence="1">
    <location>
        <begin position="962"/>
        <end position="971"/>
    </location>
</feature>
<feature type="compositionally biased region" description="Low complexity" evidence="1">
    <location>
        <begin position="1219"/>
        <end position="1232"/>
    </location>
</feature>
<evidence type="ECO:0000313" key="2">
    <source>
        <dbReference type="EMBL" id="KAK0309537.1"/>
    </source>
</evidence>
<feature type="compositionally biased region" description="Polar residues" evidence="1">
    <location>
        <begin position="703"/>
        <end position="747"/>
    </location>
</feature>
<feature type="region of interest" description="Disordered" evidence="1">
    <location>
        <begin position="1186"/>
        <end position="1253"/>
    </location>
</feature>
<reference evidence="2" key="1">
    <citation type="submission" date="2021-12" db="EMBL/GenBank/DDBJ databases">
        <title>Black yeast isolated from Biological Soil Crust.</title>
        <authorList>
            <person name="Kurbessoian T."/>
        </authorList>
    </citation>
    <scope>NUCLEOTIDE SEQUENCE</scope>
    <source>
        <strain evidence="2">CCFEE 5208</strain>
    </source>
</reference>
<feature type="compositionally biased region" description="Polar residues" evidence="1">
    <location>
        <begin position="1028"/>
        <end position="1049"/>
    </location>
</feature>
<evidence type="ECO:0000256" key="1">
    <source>
        <dbReference type="SAM" id="MobiDB-lite"/>
    </source>
</evidence>
<feature type="region of interest" description="Disordered" evidence="1">
    <location>
        <begin position="419"/>
        <end position="790"/>
    </location>
</feature>
<feature type="compositionally biased region" description="Low complexity" evidence="1">
    <location>
        <begin position="443"/>
        <end position="454"/>
    </location>
</feature>
<feature type="compositionally biased region" description="Polar residues" evidence="1">
    <location>
        <begin position="260"/>
        <end position="280"/>
    </location>
</feature>
<feature type="compositionally biased region" description="Basic and acidic residues" evidence="1">
    <location>
        <begin position="583"/>
        <end position="598"/>
    </location>
</feature>
<dbReference type="SUPFAM" id="SSF53335">
    <property type="entry name" value="S-adenosyl-L-methionine-dependent methyltransferases"/>
    <property type="match status" value="1"/>
</dbReference>
<dbReference type="Gene3D" id="3.40.50.150">
    <property type="entry name" value="Vaccinia Virus protein VP39"/>
    <property type="match status" value="1"/>
</dbReference>
<feature type="compositionally biased region" description="Polar residues" evidence="1">
    <location>
        <begin position="1234"/>
        <end position="1253"/>
    </location>
</feature>
<proteinExistence type="predicted"/>
<feature type="compositionally biased region" description="Polar residues" evidence="1">
    <location>
        <begin position="1006"/>
        <end position="1018"/>
    </location>
</feature>
<feature type="compositionally biased region" description="Polar residues" evidence="1">
    <location>
        <begin position="47"/>
        <end position="59"/>
    </location>
</feature>
<feature type="compositionally biased region" description="Basic and acidic residues" evidence="1">
    <location>
        <begin position="12"/>
        <end position="22"/>
    </location>
</feature>
<feature type="compositionally biased region" description="Polar residues" evidence="1">
    <location>
        <begin position="674"/>
        <end position="689"/>
    </location>
</feature>
<feature type="compositionally biased region" description="Basic and acidic residues" evidence="1">
    <location>
        <begin position="511"/>
        <end position="523"/>
    </location>
</feature>
<feature type="region of interest" description="Disordered" evidence="1">
    <location>
        <begin position="221"/>
        <end position="333"/>
    </location>
</feature>
<evidence type="ECO:0008006" key="4">
    <source>
        <dbReference type="Google" id="ProtNLM"/>
    </source>
</evidence>
<protein>
    <recommendedName>
        <fullName evidence="4">Methyltransferase type 11 domain-containing protein</fullName>
    </recommendedName>
</protein>
<feature type="compositionally biased region" description="Polar residues" evidence="1">
    <location>
        <begin position="123"/>
        <end position="143"/>
    </location>
</feature>
<feature type="compositionally biased region" description="Low complexity" evidence="1">
    <location>
        <begin position="221"/>
        <end position="259"/>
    </location>
</feature>